<dbReference type="AlphaFoldDB" id="A0A646NZ88"/>
<gene>
    <name evidence="2" type="ORF">FRT60_17105</name>
</gene>
<evidence type="ECO:0000313" key="2">
    <source>
        <dbReference type="EMBL" id="MRJ22037.1"/>
    </source>
</evidence>
<evidence type="ECO:0000256" key="1">
    <source>
        <dbReference type="SAM" id="SignalP"/>
    </source>
</evidence>
<name>A0A646NZ88_9PSED</name>
<evidence type="ECO:0000313" key="3">
    <source>
        <dbReference type="Proteomes" id="UP000432048"/>
    </source>
</evidence>
<proteinExistence type="predicted"/>
<protein>
    <submittedName>
        <fullName evidence="2">Uncharacterized protein</fullName>
    </submittedName>
</protein>
<keyword evidence="1" id="KW-0732">Signal</keyword>
<dbReference type="RefSeq" id="WP_057710745.1">
    <property type="nucleotide sequence ID" value="NZ_VOIX01000006.1"/>
</dbReference>
<accession>A0A646NZ88</accession>
<comment type="caution">
    <text evidence="2">The sequence shown here is derived from an EMBL/GenBank/DDBJ whole genome shotgun (WGS) entry which is preliminary data.</text>
</comment>
<dbReference type="Proteomes" id="UP000432048">
    <property type="component" value="Unassembled WGS sequence"/>
</dbReference>
<organism evidence="2 3">
    <name type="scientific">Pseudomonas haemolytica</name>
    <dbReference type="NCBI Taxonomy" id="2600065"/>
    <lineage>
        <taxon>Bacteria</taxon>
        <taxon>Pseudomonadati</taxon>
        <taxon>Pseudomonadota</taxon>
        <taxon>Gammaproteobacteria</taxon>
        <taxon>Pseudomonadales</taxon>
        <taxon>Pseudomonadaceae</taxon>
        <taxon>Pseudomonas</taxon>
    </lineage>
</organism>
<dbReference type="EMBL" id="VOIX01000006">
    <property type="protein sequence ID" value="MRJ22037.1"/>
    <property type="molecule type" value="Genomic_DNA"/>
</dbReference>
<feature type="chain" id="PRO_5025060580" evidence="1">
    <location>
        <begin position="23"/>
        <end position="654"/>
    </location>
</feature>
<sequence length="654" mass="69469">MKNRALALVVVGACGIAPQAWAHQLAYSKTEQIQVNVDGEATSWCKPEVAITMQRPTWDDQKPLNTLLSKLPYILGQECPTAQVTWKAVDAKGAVYATGAGNASNLGLATLTSPTAATAAAAPAVSVAPVASPPTPPAAVAAASVLPAAAAPTEPAGAAPVVAAPAPAPVTAPVIPQPAPEASPVPVQPVPVAKVPVTVAPVAAVATVSVEATPAAAPKPAAPAEAPAAVAAVPTGDFGRSLVLANQNLMGITDGSGCKWVISKSVTDGSDPSLSFASTPAMPCTASGYAEGSYDKLRWAVPNTYRGDTWSKTTVHPSGLMFNQALVQAVKGKALSFLNSRADQALFQVGELPARNMKVYLAFERPNYRVLSPFSSDPYYVVITADEAFALDAVELKRAVVEVYQLVKATSPTTVGLSNLFFAKNFEALYPEGYASETKDSILKTRMGENRGEFYFDARQGNNFALRREEIRLREVRRLQQQMAELHTRVLARYEQLKSGMKEFEGREAEALAQMAGIKVTFPSPIAMQDPNSSKSAVPMMIHVTGKSGDYYEVDFPRKGRVQTDAELESQWYVLPAANMTPFLPLEDGRAVPTYRVYTAGAAEVCKQDHCADRVSFGAVLAKEFPGAGIDFNWTPAVSQQHVIDWQQASAQIQ</sequence>
<reference evidence="2 3" key="1">
    <citation type="submission" date="2019-08" db="EMBL/GenBank/DDBJ databases">
        <title>Pseudomonas haemolytica sp. nov. isolated from raw milk and skim milk concentrate.</title>
        <authorList>
            <person name="Hofmann K."/>
            <person name="Huptas C."/>
            <person name="Doll E."/>
            <person name="Scherer S."/>
            <person name="Wenning M."/>
        </authorList>
    </citation>
    <scope>NUCLEOTIDE SEQUENCE [LARGE SCALE GENOMIC DNA]</scope>
    <source>
        <strain evidence="2 3">DSM 108988</strain>
    </source>
</reference>
<dbReference type="GeneID" id="45734007"/>
<feature type="signal peptide" evidence="1">
    <location>
        <begin position="1"/>
        <end position="22"/>
    </location>
</feature>